<proteinExistence type="predicted"/>
<accession>A0A1W1UKR2</accession>
<protein>
    <submittedName>
        <fullName evidence="1">Uncharacterized protein</fullName>
    </submittedName>
</protein>
<dbReference type="EMBL" id="FWWU01000005">
    <property type="protein sequence ID" value="SMB81667.1"/>
    <property type="molecule type" value="Genomic_DNA"/>
</dbReference>
<dbReference type="Proteomes" id="UP000192582">
    <property type="component" value="Unassembled WGS sequence"/>
</dbReference>
<organism evidence="1 2">
    <name type="scientific">Deinococcus hopiensis KR-140</name>
    <dbReference type="NCBI Taxonomy" id="695939"/>
    <lineage>
        <taxon>Bacteria</taxon>
        <taxon>Thermotogati</taxon>
        <taxon>Deinococcota</taxon>
        <taxon>Deinococci</taxon>
        <taxon>Deinococcales</taxon>
        <taxon>Deinococcaceae</taxon>
        <taxon>Deinococcus</taxon>
    </lineage>
</organism>
<reference evidence="1 2" key="1">
    <citation type="submission" date="2017-04" db="EMBL/GenBank/DDBJ databases">
        <authorList>
            <person name="Afonso C.L."/>
            <person name="Miller P.J."/>
            <person name="Scott M.A."/>
            <person name="Spackman E."/>
            <person name="Goraichik I."/>
            <person name="Dimitrov K.M."/>
            <person name="Suarez D.L."/>
            <person name="Swayne D.E."/>
        </authorList>
    </citation>
    <scope>NUCLEOTIDE SEQUENCE [LARGE SCALE GENOMIC DNA]</scope>
    <source>
        <strain evidence="1 2">KR-140</strain>
    </source>
</reference>
<gene>
    <name evidence="1" type="ORF">SAMN00790413_04670</name>
</gene>
<evidence type="ECO:0000313" key="1">
    <source>
        <dbReference type="EMBL" id="SMB81667.1"/>
    </source>
</evidence>
<dbReference type="STRING" id="695939.SAMN00790413_04670"/>
<sequence length="42" mass="4737">MTLHEDTLYLSPRIAGVEVTQADRTEARRLGYYGPLPIHAPQ</sequence>
<dbReference type="AlphaFoldDB" id="A0A1W1UKR2"/>
<name>A0A1W1UKR2_9DEIO</name>
<evidence type="ECO:0000313" key="2">
    <source>
        <dbReference type="Proteomes" id="UP000192582"/>
    </source>
</evidence>
<keyword evidence="2" id="KW-1185">Reference proteome</keyword>